<feature type="domain" description="RNA polymerase sigma-70 region 2" evidence="5">
    <location>
        <begin position="10"/>
        <end position="72"/>
    </location>
</feature>
<comment type="similarity">
    <text evidence="1">Belongs to the sigma-70 factor family. ECF subfamily.</text>
</comment>
<dbReference type="InterPro" id="IPR039425">
    <property type="entry name" value="RNA_pol_sigma-70-like"/>
</dbReference>
<proteinExistence type="inferred from homology"/>
<sequence>MNKIEVEKAVETHADTIWRLAWIHCNRVQENAEDVFQETFLALVRSKKTFASEEHLKAWLIRVVLNQCKKKYYHEQKYQPTKKETIDYLVEQTKEENDNGSEHLHEMLYTLSEKYRKVIVLYYMEEMTTKEIANILRISESTVRKRLQRGRDMLRQKGEGQWER</sequence>
<reference evidence="7 8" key="1">
    <citation type="submission" date="2020-08" db="EMBL/GenBank/DDBJ databases">
        <title>Genome public.</title>
        <authorList>
            <person name="Liu C."/>
            <person name="Sun Q."/>
        </authorList>
    </citation>
    <scope>NUCLEOTIDE SEQUENCE [LARGE SCALE GENOMIC DNA]</scope>
    <source>
        <strain evidence="7 8">BX3</strain>
    </source>
</reference>
<dbReference type="InterPro" id="IPR013249">
    <property type="entry name" value="RNA_pol_sigma70_r4_t2"/>
</dbReference>
<dbReference type="PANTHER" id="PTHR43133">
    <property type="entry name" value="RNA POLYMERASE ECF-TYPE SIGMA FACTO"/>
    <property type="match status" value="1"/>
</dbReference>
<dbReference type="EMBL" id="JACRSW010000027">
    <property type="protein sequence ID" value="MBC8557335.1"/>
    <property type="molecule type" value="Genomic_DNA"/>
</dbReference>
<dbReference type="InterPro" id="IPR007627">
    <property type="entry name" value="RNA_pol_sigma70_r2"/>
</dbReference>
<feature type="domain" description="RNA polymerase sigma factor 70 region 4 type 2" evidence="6">
    <location>
        <begin position="104"/>
        <end position="153"/>
    </location>
</feature>
<dbReference type="Gene3D" id="1.10.10.10">
    <property type="entry name" value="Winged helix-like DNA-binding domain superfamily/Winged helix DNA-binding domain"/>
    <property type="match status" value="1"/>
</dbReference>
<dbReference type="Gene3D" id="1.10.1740.10">
    <property type="match status" value="1"/>
</dbReference>
<protein>
    <submittedName>
        <fullName evidence="7">RNA polymerase sigma factor</fullName>
    </submittedName>
</protein>
<organism evidence="7 8">
    <name type="scientific">Jutongia hominis</name>
    <dbReference type="NCBI Taxonomy" id="2763664"/>
    <lineage>
        <taxon>Bacteria</taxon>
        <taxon>Bacillati</taxon>
        <taxon>Bacillota</taxon>
        <taxon>Clostridia</taxon>
        <taxon>Lachnospirales</taxon>
        <taxon>Lachnospiraceae</taxon>
        <taxon>Jutongia</taxon>
    </lineage>
</organism>
<dbReference type="RefSeq" id="WP_249304413.1">
    <property type="nucleotide sequence ID" value="NZ_JACRSW010000027.1"/>
</dbReference>
<dbReference type="Pfam" id="PF04542">
    <property type="entry name" value="Sigma70_r2"/>
    <property type="match status" value="1"/>
</dbReference>
<keyword evidence="3" id="KW-0731">Sigma factor</keyword>
<name>A0ABR7MU65_9FIRM</name>
<gene>
    <name evidence="7" type="ORF">H8700_06415</name>
</gene>
<evidence type="ECO:0000313" key="8">
    <source>
        <dbReference type="Proteomes" id="UP000637513"/>
    </source>
</evidence>
<dbReference type="CDD" id="cd06171">
    <property type="entry name" value="Sigma70_r4"/>
    <property type="match status" value="1"/>
</dbReference>
<dbReference type="Pfam" id="PF08281">
    <property type="entry name" value="Sigma70_r4_2"/>
    <property type="match status" value="1"/>
</dbReference>
<keyword evidence="2" id="KW-0805">Transcription regulation</keyword>
<dbReference type="InterPro" id="IPR013325">
    <property type="entry name" value="RNA_pol_sigma_r2"/>
</dbReference>
<keyword evidence="8" id="KW-1185">Reference proteome</keyword>
<dbReference type="SUPFAM" id="SSF88946">
    <property type="entry name" value="Sigma2 domain of RNA polymerase sigma factors"/>
    <property type="match status" value="1"/>
</dbReference>
<dbReference type="Proteomes" id="UP000637513">
    <property type="component" value="Unassembled WGS sequence"/>
</dbReference>
<evidence type="ECO:0000256" key="3">
    <source>
        <dbReference type="ARBA" id="ARBA00023082"/>
    </source>
</evidence>
<dbReference type="SUPFAM" id="SSF88659">
    <property type="entry name" value="Sigma3 and sigma4 domains of RNA polymerase sigma factors"/>
    <property type="match status" value="1"/>
</dbReference>
<accession>A0ABR7MU65</accession>
<evidence type="ECO:0000256" key="1">
    <source>
        <dbReference type="ARBA" id="ARBA00010641"/>
    </source>
</evidence>
<dbReference type="InterPro" id="IPR014284">
    <property type="entry name" value="RNA_pol_sigma-70_dom"/>
</dbReference>
<evidence type="ECO:0000256" key="4">
    <source>
        <dbReference type="ARBA" id="ARBA00023163"/>
    </source>
</evidence>
<evidence type="ECO:0000259" key="5">
    <source>
        <dbReference type="Pfam" id="PF04542"/>
    </source>
</evidence>
<dbReference type="PANTHER" id="PTHR43133:SF60">
    <property type="entry name" value="RNA POLYMERASE SIGMA FACTOR SIGV"/>
    <property type="match status" value="1"/>
</dbReference>
<evidence type="ECO:0000259" key="6">
    <source>
        <dbReference type="Pfam" id="PF08281"/>
    </source>
</evidence>
<evidence type="ECO:0000256" key="2">
    <source>
        <dbReference type="ARBA" id="ARBA00023015"/>
    </source>
</evidence>
<evidence type="ECO:0000313" key="7">
    <source>
        <dbReference type="EMBL" id="MBC8557335.1"/>
    </source>
</evidence>
<keyword evidence="4" id="KW-0804">Transcription</keyword>
<comment type="caution">
    <text evidence="7">The sequence shown here is derived from an EMBL/GenBank/DDBJ whole genome shotgun (WGS) entry which is preliminary data.</text>
</comment>
<dbReference type="InterPro" id="IPR036388">
    <property type="entry name" value="WH-like_DNA-bd_sf"/>
</dbReference>
<dbReference type="InterPro" id="IPR013324">
    <property type="entry name" value="RNA_pol_sigma_r3/r4-like"/>
</dbReference>
<dbReference type="NCBIfam" id="TIGR02937">
    <property type="entry name" value="sigma70-ECF"/>
    <property type="match status" value="1"/>
</dbReference>